<proteinExistence type="inferred from homology"/>
<keyword evidence="1" id="KW-0479">Metal-binding</keyword>
<accession>A0A943TAQ5</accession>
<keyword evidence="1" id="KW-0784">Thiamine biosynthesis</keyword>
<dbReference type="PANTHER" id="PTHR30270:SF0">
    <property type="entry name" value="THIAMINE-MONOPHOSPHATE KINASE"/>
    <property type="match status" value="1"/>
</dbReference>
<feature type="binding site" evidence="1">
    <location>
        <begin position="134"/>
        <end position="135"/>
    </location>
    <ligand>
        <name>ATP</name>
        <dbReference type="ChEBI" id="CHEBI:30616"/>
    </ligand>
</feature>
<dbReference type="InterPro" id="IPR036921">
    <property type="entry name" value="PurM-like_N_sf"/>
</dbReference>
<evidence type="ECO:0000256" key="1">
    <source>
        <dbReference type="HAMAP-Rule" id="MF_02128"/>
    </source>
</evidence>
<feature type="binding site" evidence="1">
    <location>
        <position position="31"/>
    </location>
    <ligand>
        <name>Mg(2+)</name>
        <dbReference type="ChEBI" id="CHEBI:18420"/>
        <label>4</label>
    </ligand>
</feature>
<keyword evidence="1" id="KW-0547">Nucleotide-binding</keyword>
<comment type="function">
    <text evidence="1">Catalyzes the ATP-dependent phosphorylation of thiamine-monophosphate (TMP) to form thiamine-pyrophosphate (TPP), the active form of vitamin B1.</text>
</comment>
<dbReference type="InterPro" id="IPR006283">
    <property type="entry name" value="ThiL-like"/>
</dbReference>
<feature type="binding site" evidence="1">
    <location>
        <position position="135"/>
    </location>
    <ligand>
        <name>Mg(2+)</name>
        <dbReference type="ChEBI" id="CHEBI:18420"/>
        <label>1</label>
    </ligand>
</feature>
<dbReference type="SUPFAM" id="SSF56042">
    <property type="entry name" value="PurM C-terminal domain-like"/>
    <property type="match status" value="1"/>
</dbReference>
<keyword evidence="1" id="KW-0067">ATP-binding</keyword>
<dbReference type="HAMAP" id="MF_02128">
    <property type="entry name" value="TMP_kinase"/>
    <property type="match status" value="1"/>
</dbReference>
<feature type="binding site" evidence="1">
    <location>
        <position position="54"/>
    </location>
    <ligand>
        <name>substrate</name>
    </ligand>
</feature>
<dbReference type="PANTHER" id="PTHR30270">
    <property type="entry name" value="THIAMINE-MONOPHOSPHATE KINASE"/>
    <property type="match status" value="1"/>
</dbReference>
<feature type="binding site" evidence="1">
    <location>
        <position position="333"/>
    </location>
    <ligand>
        <name>substrate</name>
    </ligand>
</feature>
<comment type="caution">
    <text evidence="3">The sequence shown here is derived from an EMBL/GenBank/DDBJ whole genome shotgun (WGS) entry which is preliminary data.</text>
</comment>
<evidence type="ECO:0000259" key="2">
    <source>
        <dbReference type="Pfam" id="PF00586"/>
    </source>
</evidence>
<comment type="caution">
    <text evidence="1">Lacks conserved residue(s) required for the propagation of feature annotation.</text>
</comment>
<dbReference type="GO" id="GO:0005524">
    <property type="term" value="F:ATP binding"/>
    <property type="evidence" value="ECO:0007669"/>
    <property type="project" value="UniProtKB-UniRule"/>
</dbReference>
<dbReference type="Pfam" id="PF00586">
    <property type="entry name" value="AIRS"/>
    <property type="match status" value="1"/>
</dbReference>
<comment type="pathway">
    <text evidence="1">Cofactor biosynthesis; thiamine diphosphate biosynthesis; thiamine diphosphate from thiamine phosphate: step 1/1.</text>
</comment>
<feature type="binding site" evidence="1">
    <location>
        <position position="84"/>
    </location>
    <ligand>
        <name>Mg(2+)</name>
        <dbReference type="ChEBI" id="CHEBI:18420"/>
        <label>2</label>
    </ligand>
</feature>
<dbReference type="AlphaFoldDB" id="A0A943TAQ5"/>
<dbReference type="EC" id="2.7.4.16" evidence="1"/>
<feature type="binding site" evidence="1">
    <location>
        <position position="45"/>
    </location>
    <ligand>
        <name>Mg(2+)</name>
        <dbReference type="ChEBI" id="CHEBI:18420"/>
        <label>4</label>
    </ligand>
</feature>
<dbReference type="GO" id="GO:0000287">
    <property type="term" value="F:magnesium ion binding"/>
    <property type="evidence" value="ECO:0007669"/>
    <property type="project" value="UniProtKB-UniRule"/>
</dbReference>
<feature type="binding site" evidence="1">
    <location>
        <position position="266"/>
    </location>
    <ligand>
        <name>Mg(2+)</name>
        <dbReference type="ChEBI" id="CHEBI:18420"/>
        <label>3</label>
    </ligand>
</feature>
<feature type="binding site" evidence="1">
    <location>
        <position position="268"/>
    </location>
    <ligand>
        <name>ATP</name>
        <dbReference type="ChEBI" id="CHEBI:30616"/>
    </ligand>
</feature>
<protein>
    <recommendedName>
        <fullName evidence="1">Thiamine-monophosphate kinase</fullName>
        <shortName evidence="1">TMP kinase</shortName>
        <shortName evidence="1">Thiamine-phosphate kinase</shortName>
        <ecNumber evidence="1">2.7.4.16</ecNumber>
    </recommendedName>
</protein>
<dbReference type="SUPFAM" id="SSF55326">
    <property type="entry name" value="PurM N-terminal domain-like"/>
    <property type="match status" value="1"/>
</dbReference>
<gene>
    <name evidence="1" type="primary">thiL</name>
    <name evidence="3" type="ORF">KH265_06680</name>
</gene>
<feature type="binding site" evidence="1">
    <location>
        <position position="84"/>
    </location>
    <ligand>
        <name>Mg(2+)</name>
        <dbReference type="ChEBI" id="CHEBI:18420"/>
        <label>4</label>
    </ligand>
</feature>
<keyword evidence="1" id="KW-0460">Magnesium</keyword>
<dbReference type="InterPro" id="IPR016188">
    <property type="entry name" value="PurM-like_N"/>
</dbReference>
<organism evidence="3 4">
    <name type="scientific">Rothia mucilaginosa</name>
    <dbReference type="NCBI Taxonomy" id="43675"/>
    <lineage>
        <taxon>Bacteria</taxon>
        <taxon>Bacillati</taxon>
        <taxon>Actinomycetota</taxon>
        <taxon>Actinomycetes</taxon>
        <taxon>Micrococcales</taxon>
        <taxon>Micrococcaceae</taxon>
        <taxon>Rothia</taxon>
    </lineage>
</organism>
<sequence>MPIIEAHNERVANALRASGRTEALEVGPGDDCAVLAPSTERTVVTTDTLVQDQDFMDPWPGGFDGTRSSGYEVGRKSATQNLADVAAMGARPVSLFVSLSLPGETPYGWVEDFARGLVDGVHACGAEDCAIAGGDMGASSEISVTVTALGRTDRPVLRSGAQAGDTLALAGRTGWADAGVRLLLNPLSRPALVLLKGIANGGLSHDPLPEIPLSEGLLDLVGTLNSAEATEMLEACERAIDAQMRPVSPVPFGEVARDAGANAMLDVSDGLVKDAGRIARASNVQIHLDEAAVDALAAPLLPVARLLLTIVERNEGAESPASLARAFVLGGGEDHGLLAAFPAEVPEGFTILGSCHVDRAGRAHSADPLAGGHYGAGHRGTLAAGSVLMDGAPLSELGWEHYGA</sequence>
<feature type="binding site" evidence="1">
    <location>
        <position position="84"/>
    </location>
    <ligand>
        <name>Mg(2+)</name>
        <dbReference type="ChEBI" id="CHEBI:18420"/>
        <label>3</label>
    </ligand>
</feature>
<dbReference type="GO" id="GO:0009229">
    <property type="term" value="P:thiamine diphosphate biosynthetic process"/>
    <property type="evidence" value="ECO:0007669"/>
    <property type="project" value="UniProtKB-UniRule"/>
</dbReference>
<feature type="binding site" evidence="1">
    <location>
        <position position="31"/>
    </location>
    <ligand>
        <name>Mg(2+)</name>
        <dbReference type="ChEBI" id="CHEBI:18420"/>
        <label>3</label>
    </ligand>
</feature>
<dbReference type="EMBL" id="JAGZXI010000009">
    <property type="protein sequence ID" value="MBS6635324.1"/>
    <property type="molecule type" value="Genomic_DNA"/>
</dbReference>
<dbReference type="InterPro" id="IPR036676">
    <property type="entry name" value="PurM-like_C_sf"/>
</dbReference>
<keyword evidence="1" id="KW-0808">Transferase</keyword>
<keyword evidence="1 3" id="KW-0418">Kinase</keyword>
<comment type="catalytic activity">
    <reaction evidence="1">
        <text>thiamine phosphate + ATP = thiamine diphosphate + ADP</text>
        <dbReference type="Rhea" id="RHEA:15913"/>
        <dbReference type="ChEBI" id="CHEBI:30616"/>
        <dbReference type="ChEBI" id="CHEBI:37575"/>
        <dbReference type="ChEBI" id="CHEBI:58937"/>
        <dbReference type="ChEBI" id="CHEBI:456216"/>
        <dbReference type="EC" id="2.7.4.16"/>
    </reaction>
</comment>
<feature type="binding site" evidence="1">
    <location>
        <position position="46"/>
    </location>
    <ligand>
        <name>Mg(2+)</name>
        <dbReference type="ChEBI" id="CHEBI:18420"/>
        <label>1</label>
    </ligand>
</feature>
<dbReference type="Gene3D" id="3.90.650.10">
    <property type="entry name" value="PurM-like C-terminal domain"/>
    <property type="match status" value="1"/>
</dbReference>
<feature type="domain" description="PurM-like N-terminal" evidence="2">
    <location>
        <begin position="29"/>
        <end position="151"/>
    </location>
</feature>
<dbReference type="CDD" id="cd02194">
    <property type="entry name" value="ThiL"/>
    <property type="match status" value="1"/>
</dbReference>
<comment type="similarity">
    <text evidence="1">Belongs to the thiamine-monophosphate kinase family.</text>
</comment>
<feature type="binding site" evidence="1">
    <location>
        <position position="269"/>
    </location>
    <ligand>
        <name>Mg(2+)</name>
        <dbReference type="ChEBI" id="CHEBI:18420"/>
        <label>5</label>
    </ligand>
</feature>
<feature type="binding site" evidence="1">
    <location>
        <position position="47"/>
    </location>
    <ligand>
        <name>Mg(2+)</name>
        <dbReference type="ChEBI" id="CHEBI:18420"/>
        <label>2</label>
    </ligand>
</feature>
<feature type="binding site" evidence="1">
    <location>
        <position position="47"/>
    </location>
    <ligand>
        <name>Mg(2+)</name>
        <dbReference type="ChEBI" id="CHEBI:18420"/>
        <label>1</label>
    </ligand>
</feature>
<evidence type="ECO:0000313" key="4">
    <source>
        <dbReference type="Proteomes" id="UP000739069"/>
    </source>
</evidence>
<dbReference type="Gene3D" id="3.30.1330.10">
    <property type="entry name" value="PurM-like, N-terminal domain"/>
    <property type="match status" value="1"/>
</dbReference>
<dbReference type="Proteomes" id="UP000739069">
    <property type="component" value="Unassembled WGS sequence"/>
</dbReference>
<dbReference type="GO" id="GO:0009030">
    <property type="term" value="F:thiamine-phosphate kinase activity"/>
    <property type="evidence" value="ECO:0007669"/>
    <property type="project" value="UniProtKB-UniRule"/>
</dbReference>
<feature type="binding site" evidence="1">
    <location>
        <position position="399"/>
    </location>
    <ligand>
        <name>substrate</name>
    </ligand>
</feature>
<feature type="binding site" evidence="1">
    <location>
        <position position="158"/>
    </location>
    <ligand>
        <name>ATP</name>
        <dbReference type="ChEBI" id="CHEBI:30616"/>
    </ligand>
</feature>
<evidence type="ECO:0000313" key="3">
    <source>
        <dbReference type="EMBL" id="MBS6635324.1"/>
    </source>
</evidence>
<comment type="miscellaneous">
    <text evidence="1">Reaction mechanism of ThiL seems to utilize a direct, inline transfer of the gamma-phosphate of ATP to TMP rather than a phosphorylated enzyme intermediate.</text>
</comment>
<dbReference type="GO" id="GO:0009228">
    <property type="term" value="P:thiamine biosynthetic process"/>
    <property type="evidence" value="ECO:0007669"/>
    <property type="project" value="UniProtKB-KW"/>
</dbReference>
<name>A0A943TAQ5_9MICC</name>
<reference evidence="3" key="1">
    <citation type="submission" date="2021-02" db="EMBL/GenBank/DDBJ databases">
        <title>Infant gut strain persistence is associated with maternal origin, phylogeny, and functional potential including surface adhesion and iron acquisition.</title>
        <authorList>
            <person name="Lou Y.C."/>
        </authorList>
    </citation>
    <scope>NUCLEOTIDE SEQUENCE</scope>
    <source>
        <strain evidence="3">L1_008_092G1_dasL1_008_092G1_concoct_16</strain>
    </source>
</reference>